<comment type="caution">
    <text evidence="1">The sequence shown here is derived from an EMBL/GenBank/DDBJ whole genome shotgun (WGS) entry which is preliminary data.</text>
</comment>
<organism evidence="1 2">
    <name type="scientific">Ensete ventricosum</name>
    <name type="common">Abyssinian banana</name>
    <name type="synonym">Musa ensete</name>
    <dbReference type="NCBI Taxonomy" id="4639"/>
    <lineage>
        <taxon>Eukaryota</taxon>
        <taxon>Viridiplantae</taxon>
        <taxon>Streptophyta</taxon>
        <taxon>Embryophyta</taxon>
        <taxon>Tracheophyta</taxon>
        <taxon>Spermatophyta</taxon>
        <taxon>Magnoliopsida</taxon>
        <taxon>Liliopsida</taxon>
        <taxon>Zingiberales</taxon>
        <taxon>Musaceae</taxon>
        <taxon>Ensete</taxon>
    </lineage>
</organism>
<gene>
    <name evidence="1" type="ORF">B296_00018216</name>
</gene>
<proteinExistence type="predicted"/>
<reference evidence="1 2" key="1">
    <citation type="journal article" date="2014" name="Agronomy (Basel)">
        <title>A Draft Genome Sequence for Ensete ventricosum, the Drought-Tolerant Tree Against Hunger.</title>
        <authorList>
            <person name="Harrison J."/>
            <person name="Moore K.A."/>
            <person name="Paszkiewicz K."/>
            <person name="Jones T."/>
            <person name="Grant M."/>
            <person name="Ambacheew D."/>
            <person name="Muzemil S."/>
            <person name="Studholme D.J."/>
        </authorList>
    </citation>
    <scope>NUCLEOTIDE SEQUENCE [LARGE SCALE GENOMIC DNA]</scope>
</reference>
<dbReference type="PANTHER" id="PTHR46503">
    <property type="entry name" value="INTER-ALPHA-TRYPSIN INHIBITOR HEAVY CHAIN-LIKE PROTEIN"/>
    <property type="match status" value="1"/>
</dbReference>
<dbReference type="AlphaFoldDB" id="A0A427ADR1"/>
<protein>
    <submittedName>
        <fullName evidence="1">Uncharacterized protein</fullName>
    </submittedName>
</protein>
<evidence type="ECO:0000313" key="2">
    <source>
        <dbReference type="Proteomes" id="UP000287651"/>
    </source>
</evidence>
<accession>A0A427ADR1</accession>
<evidence type="ECO:0000313" key="1">
    <source>
        <dbReference type="EMBL" id="RRT74395.1"/>
    </source>
</evidence>
<dbReference type="Proteomes" id="UP000287651">
    <property type="component" value="Unassembled WGS sequence"/>
</dbReference>
<name>A0A427ADR1_ENSVE</name>
<sequence>MAEDEEFARAVEDGLKLAKRVYPGKDRQLAAPPVPAAGMERTPESLLPGAPMVYAVISDPAIVDNPDIPSYQPHVHGRCNQPALIPLQMGEIGLEVDCLLDTAFVAVRGRWRVHCVMRHKSCDCRLVVPVGEQVRRSGLA</sequence>
<dbReference type="EMBL" id="AMZH03002785">
    <property type="protein sequence ID" value="RRT74395.1"/>
    <property type="molecule type" value="Genomic_DNA"/>
</dbReference>
<dbReference type="PANTHER" id="PTHR46503:SF1">
    <property type="entry name" value="INTER-ALPHA-TRYPSIN INHIBITOR HEAVY CHAIN-LIKE PROTEIN"/>
    <property type="match status" value="1"/>
</dbReference>